<evidence type="ECO:0000313" key="3">
    <source>
        <dbReference type="Proteomes" id="UP000830639"/>
    </source>
</evidence>
<evidence type="ECO:0000313" key="2">
    <source>
        <dbReference type="EMBL" id="UPM52587.1"/>
    </source>
</evidence>
<dbReference type="Proteomes" id="UP000830639">
    <property type="component" value="Chromosome"/>
</dbReference>
<feature type="compositionally biased region" description="Basic and acidic residues" evidence="1">
    <location>
        <begin position="106"/>
        <end position="125"/>
    </location>
</feature>
<dbReference type="RefSeq" id="WP_248265952.1">
    <property type="nucleotide sequence ID" value="NZ_CP096034.1"/>
</dbReference>
<sequence length="149" mass="16433">MAAEFEDFKALKEEIQGVLAAANQDGSIHFNFFNIEIKENRIQVEQRAEGGGQINRNVGMNANQGGQNARDNSQTSNDRSQFADGNGRSGIAGRDNDELGGQQGIKIRDSKIKKSKIRTDSEHNEGAGTEEANGEQFQLPRLNRLNRTE</sequence>
<reference evidence="2 3" key="1">
    <citation type="submission" date="2022-04" db="EMBL/GenBank/DDBJ databases">
        <title>Mechanism of arsenic methylation and mitigation arsenic toxicity by Bacillus sp. LH14 from an Arsenic-Contaminated Paddy Soil.</title>
        <authorList>
            <person name="Wang D."/>
        </authorList>
    </citation>
    <scope>NUCLEOTIDE SEQUENCE [LARGE SCALE GENOMIC DNA]</scope>
    <source>
        <strain evidence="2 3">LH14</strain>
    </source>
</reference>
<accession>A0ABY4JFH0</accession>
<feature type="compositionally biased region" description="Polar residues" evidence="1">
    <location>
        <begin position="54"/>
        <end position="80"/>
    </location>
</feature>
<protein>
    <submittedName>
        <fullName evidence="2">Uncharacterized protein</fullName>
    </submittedName>
</protein>
<gene>
    <name evidence="2" type="ORF">MY490_12120</name>
</gene>
<keyword evidence="3" id="KW-1185">Reference proteome</keyword>
<dbReference type="EMBL" id="CP096034">
    <property type="protein sequence ID" value="UPM52587.1"/>
    <property type="molecule type" value="Genomic_DNA"/>
</dbReference>
<feature type="region of interest" description="Disordered" evidence="1">
    <location>
        <begin position="49"/>
        <end position="149"/>
    </location>
</feature>
<feature type="compositionally biased region" description="Low complexity" evidence="1">
    <location>
        <begin position="126"/>
        <end position="135"/>
    </location>
</feature>
<organism evidence="2 3">
    <name type="scientific">Gottfriedia acidiceleris</name>
    <dbReference type="NCBI Taxonomy" id="371036"/>
    <lineage>
        <taxon>Bacteria</taxon>
        <taxon>Bacillati</taxon>
        <taxon>Bacillota</taxon>
        <taxon>Bacilli</taxon>
        <taxon>Bacillales</taxon>
        <taxon>Bacillaceae</taxon>
        <taxon>Gottfriedia</taxon>
    </lineage>
</organism>
<name>A0ABY4JFH0_9BACI</name>
<proteinExistence type="predicted"/>
<evidence type="ECO:0000256" key="1">
    <source>
        <dbReference type="SAM" id="MobiDB-lite"/>
    </source>
</evidence>